<evidence type="ECO:0000313" key="3">
    <source>
        <dbReference type="EMBL" id="ANW02001.1"/>
    </source>
</evidence>
<dbReference type="PROSITE" id="PS51208">
    <property type="entry name" value="AUTOTRANSPORTER"/>
    <property type="match status" value="1"/>
</dbReference>
<dbReference type="GO" id="GO:0019867">
    <property type="term" value="C:outer membrane"/>
    <property type="evidence" value="ECO:0007669"/>
    <property type="project" value="InterPro"/>
</dbReference>
<dbReference type="NCBIfam" id="TIGR01414">
    <property type="entry name" value="autotrans_barl"/>
    <property type="match status" value="1"/>
</dbReference>
<gene>
    <name evidence="3" type="ORF">LMTR13_19330</name>
</gene>
<dbReference type="EMBL" id="CP016428">
    <property type="protein sequence ID" value="ANW02001.1"/>
    <property type="molecule type" value="Genomic_DNA"/>
</dbReference>
<feature type="domain" description="Autotransporter" evidence="2">
    <location>
        <begin position="1042"/>
        <end position="1318"/>
    </location>
</feature>
<dbReference type="InterPro" id="IPR006315">
    <property type="entry name" value="OM_autotransptr_brl_dom"/>
</dbReference>
<organism evidence="3 4">
    <name type="scientific">Bradyrhizobium icense</name>
    <dbReference type="NCBI Taxonomy" id="1274631"/>
    <lineage>
        <taxon>Bacteria</taxon>
        <taxon>Pseudomonadati</taxon>
        <taxon>Pseudomonadota</taxon>
        <taxon>Alphaproteobacteria</taxon>
        <taxon>Hyphomicrobiales</taxon>
        <taxon>Nitrobacteraceae</taxon>
        <taxon>Bradyrhizobium</taxon>
    </lineage>
</organism>
<dbReference type="SMART" id="SM00869">
    <property type="entry name" value="Autotransporter"/>
    <property type="match status" value="1"/>
</dbReference>
<feature type="chain" id="PRO_5008530584" description="Autotransporter domain-containing protein" evidence="1">
    <location>
        <begin position="33"/>
        <end position="1318"/>
    </location>
</feature>
<dbReference type="SUPFAM" id="SSF103515">
    <property type="entry name" value="Autotransporter"/>
    <property type="match status" value="1"/>
</dbReference>
<sequence length="1318" mass="128044">MHSWLRNSWLCSSAILGGICLVPAATSLPAAAQTTDWTGAASSNWFDASNWTSGVPAAGGGVAAVDATVPNAPVVNAPGAATHVVAVGINAVGALTITGGGTLSSADGYVGYATLGSHGTVTVTGPGSNWGNSQVLYVGYFGTGTLTIEAGGTVSSVDGYVAAISSSAGTVTVTGAGSTWTNSGNLFAGGGGTGTLTIADGATVSSVDGYVGNDDSARGTVTVTDAGSTWTNSGNLFVGRAGTGTLTIANGGTVSNTDGYLGHSVFSHGTMTVTGNGSTWINSGNLFVGRAGTGTLTIADGATVSSVNSYVGALGSASGTITVTGAGSTWTNSGNLFVGDDGTGTLAIANGATVSNTDGYLGRSAVSLGTATVTGAGSAWTNSGNLVIGDAGTGMLTIADGGRVSGAIGIVGNDTGSHGTGTVTGNGSAWTNSGSLFVGNAGTGALTIVDGGRVSNTLGFVGFGAGSQGSMTVTGAGSAWSNSSSLTIGGGGTGVLAIENGGAVSNTSAIVGSANGSQGSVTVTGVGSTWTNSSQLSIGYSGVGLLAVASGGRVSSTYGILGEFAGAQGTATVAGAGSAWANSQDLYVGNAGTGSLAVLNGGTVSNANGYAGYDTGSQGTVTVTGPGSAWNSSASLTIGVSGTGVLAVDNGGSVSSASAIIGSAIGSQGTVAVTGAGSTWTNSGDLHLGFYGTGTLTVAEGATVHAGTVHVASQAGSQGTLNIGAAAGSPAAVAGTLDAASLVFGAGIGTINFNHTSANYVFGSTMTGNGSLNVLSGTTILTAANSYTGPTTVNGATLIVHGSIASSPLTVDGDGLVGGTGFLGATTIGAGTLSPGNSIGTITVQGNLVLSAASTYLVEIAPTNADRTDVTGAAQLAGALRVVAAPGTYAPGTTYTILTATGGIAGTFDSVTSNLTSSTFMAPTVSYDADRVFFTLARTASFASAGWTRNQIATGTGVDSLGFGNPIFNTVLYGTAAQARQAFDALSGELHASTAGVLVDESRDLRDAVLGRLRQASFDSAAGGRASRAARPAALAGTVPETHSSRLTFWAQGIGARGRIDGDGNAATVGRRHAGAVAGLDGAVDDWRFGFAAGYSDSAVGVDARASSASVDSSHAAFYGAGSAGAWSVRAGMAYSYHQIDTTRTIAFPGFVDRASAAYHGGTTQVFGEIGYGFGLGPVALEPFAGAAWVQARTSGFTEKGGVAALTGARDREEAGFATLGARLATSVVVGGMTLAPRLSAAWQHVLGDVTPVTTLSFASGGTAFEIAGAPLARDSALLEAGADLYLNAHTTLGILYQGQVARNAEDHAVRGRLAVRF</sequence>
<name>A0A1B1UGW3_9BRAD</name>
<accession>A0A1B1UGW3</accession>
<keyword evidence="4" id="KW-1185">Reference proteome</keyword>
<proteinExistence type="predicted"/>
<feature type="signal peptide" evidence="1">
    <location>
        <begin position="1"/>
        <end position="32"/>
    </location>
</feature>
<evidence type="ECO:0000256" key="1">
    <source>
        <dbReference type="SAM" id="SignalP"/>
    </source>
</evidence>
<evidence type="ECO:0000259" key="2">
    <source>
        <dbReference type="PROSITE" id="PS51208"/>
    </source>
</evidence>
<protein>
    <recommendedName>
        <fullName evidence="2">Autotransporter domain-containing protein</fullName>
    </recommendedName>
</protein>
<dbReference type="Pfam" id="PF03797">
    <property type="entry name" value="Autotransporter"/>
    <property type="match status" value="1"/>
</dbReference>
<dbReference type="InterPro" id="IPR036709">
    <property type="entry name" value="Autotransporte_beta_dom_sf"/>
</dbReference>
<reference evidence="3 4" key="1">
    <citation type="submission" date="2016-07" db="EMBL/GenBank/DDBJ databases">
        <title>Complete genome sequence of Bradyrhizobium icense LMTR 13T, a potential inoculant strain isolated from lima bean (Phaseolus lunatus) in Peru.</title>
        <authorList>
            <person name="Ormeno-Orrillo E."/>
            <person name="Duran D."/>
            <person name="Rogel M.A."/>
            <person name="Rey L."/>
            <person name="Imperial J."/>
            <person name="Ruiz-Argueso T."/>
            <person name="Martinez-Romero E."/>
        </authorList>
    </citation>
    <scope>NUCLEOTIDE SEQUENCE [LARGE SCALE GENOMIC DNA]</scope>
    <source>
        <strain evidence="3 4">LMTR 13</strain>
    </source>
</reference>
<dbReference type="NCBIfam" id="TIGR04393">
    <property type="entry name" value="rpt_T5SS_PEPC"/>
    <property type="match status" value="12"/>
</dbReference>
<dbReference type="KEGG" id="bic:LMTR13_19330"/>
<dbReference type="InterPro" id="IPR030895">
    <property type="entry name" value="T5SS_PEPC_rpt"/>
</dbReference>
<dbReference type="InterPro" id="IPR005546">
    <property type="entry name" value="Autotransporte_beta"/>
</dbReference>
<dbReference type="Gene3D" id="2.40.128.130">
    <property type="entry name" value="Autotransporter beta-domain"/>
    <property type="match status" value="1"/>
</dbReference>
<keyword evidence="1" id="KW-0732">Signal</keyword>
<evidence type="ECO:0000313" key="4">
    <source>
        <dbReference type="Proteomes" id="UP000092839"/>
    </source>
</evidence>
<dbReference type="STRING" id="1274631.LMTR13_19330"/>
<dbReference type="Proteomes" id="UP000092839">
    <property type="component" value="Chromosome"/>
</dbReference>